<proteinExistence type="predicted"/>
<evidence type="ECO:0000313" key="4">
    <source>
        <dbReference type="RefSeq" id="XP_060668083.1"/>
    </source>
</evidence>
<organism evidence="3 4">
    <name type="scientific">Ziziphus jujuba</name>
    <name type="common">Chinese jujube</name>
    <name type="synonym">Ziziphus sativa</name>
    <dbReference type="NCBI Taxonomy" id="326968"/>
    <lineage>
        <taxon>Eukaryota</taxon>
        <taxon>Viridiplantae</taxon>
        <taxon>Streptophyta</taxon>
        <taxon>Embryophyta</taxon>
        <taxon>Tracheophyta</taxon>
        <taxon>Spermatophyta</taxon>
        <taxon>Magnoliopsida</taxon>
        <taxon>eudicotyledons</taxon>
        <taxon>Gunneridae</taxon>
        <taxon>Pentapetalae</taxon>
        <taxon>rosids</taxon>
        <taxon>fabids</taxon>
        <taxon>Rosales</taxon>
        <taxon>Rhamnaceae</taxon>
        <taxon>Paliureae</taxon>
        <taxon>Ziziphus</taxon>
    </lineage>
</organism>
<dbReference type="Pfam" id="PF13456">
    <property type="entry name" value="RVT_3"/>
    <property type="match status" value="1"/>
</dbReference>
<evidence type="ECO:0000313" key="3">
    <source>
        <dbReference type="Proteomes" id="UP001652623"/>
    </source>
</evidence>
<dbReference type="InterPro" id="IPR043502">
    <property type="entry name" value="DNA/RNA_pol_sf"/>
</dbReference>
<evidence type="ECO:0000259" key="1">
    <source>
        <dbReference type="Pfam" id="PF00078"/>
    </source>
</evidence>
<dbReference type="SUPFAM" id="SSF56672">
    <property type="entry name" value="DNA/RNA polymerases"/>
    <property type="match status" value="1"/>
</dbReference>
<evidence type="ECO:0000259" key="2">
    <source>
        <dbReference type="Pfam" id="PF13456"/>
    </source>
</evidence>
<dbReference type="GeneID" id="132799665"/>
<name>A0ABM3ZUG0_ZIZJJ</name>
<feature type="domain" description="RNase H type-1" evidence="2">
    <location>
        <begin position="776"/>
        <end position="839"/>
    </location>
</feature>
<reference evidence="4" key="1">
    <citation type="submission" date="2025-08" db="UniProtKB">
        <authorList>
            <consortium name="RefSeq"/>
        </authorList>
    </citation>
    <scope>IDENTIFICATION</scope>
    <source>
        <tissue evidence="4">Seedling</tissue>
    </source>
</reference>
<feature type="domain" description="Reverse transcriptase" evidence="1">
    <location>
        <begin position="299"/>
        <end position="429"/>
    </location>
</feature>
<gene>
    <name evidence="4" type="primary">LOC132799665</name>
</gene>
<keyword evidence="3" id="KW-1185">Reference proteome</keyword>
<dbReference type="CDD" id="cd01650">
    <property type="entry name" value="RT_nLTR_like"/>
    <property type="match status" value="1"/>
</dbReference>
<dbReference type="PANTHER" id="PTHR33116">
    <property type="entry name" value="REVERSE TRANSCRIPTASE ZINC-BINDING DOMAIN-CONTAINING PROTEIN-RELATED-RELATED"/>
    <property type="match status" value="1"/>
</dbReference>
<dbReference type="RefSeq" id="XP_060668083.1">
    <property type="nucleotide sequence ID" value="XM_060812100.1"/>
</dbReference>
<sequence>MEWQVDGFRKVLDYCFLCSIPYIGYKFTWNNKRSGTANVQEYIDRCFANFEGQNLFPCGVVQHFPNSVSDHQALCLLLDGSAQLDLRPGNRFHFESVWLGELECANIVDEEWNFTPSGTVTMHDVIQKVNNCAKKLRRWNKYSFNYINQRLTCCYQTLSDLQYKSPTIDNMRELHQVEDEINCLLDKEESRWKQRSRDLFTTKGSHIESDLSFGVRGRVTDFMNAELCKPFIEDELRTGLFKMNPSKAPGHDGFPAMFYQHYWPSIGATITEACLQILNDGADMGNINHTLIALVPKVNDPSNVSDYRPISSCDVIYKMISKTLVNRLKAFLPKLISEEQSAFVPGRQITDTVLVAFEHMHFIGKKHLCQTGLMALKLDMSKAYDRVEWDFLRQQGFFEPTYGLRQGDPLSPYLFLFVFEGLSCLLRKYLGLPSFIGRRKVELFQSIKEQVWHKLEGWNGKLFSRGGKEIHLKAVIQSIPTYTMSCFKLPKKLIKDLTGLMTRFWWGSYAGKRGLPWKNWMQLTQPKSQGGLGFRSLDEFNRALLAKQCWRIVRNPSSLLARVVKAKYFPRCSFWEAGIGRQPSHSWRSLVWGRRILETGGIWRVGDGKSIRIYKDSWLPGVGPSRILSPRILPEDAIVACLLTDSGAWNLNLLQASFSTDEVEVIKNIPFDGADKADRFAWKFSRTGVYTVRTGYWEARKLGVGNRISGPSDSTVHIWWKGIWKLSIPNKVKCPEFQLEKFSWACWCLWNNRNDLVHGNCIKSDTQLLDSISRLHVEQNRVGIGMVVRNSSGELMGAMAKPFEASWSVMYSELIAIRVATDFCMKAGFVHGEIISDCRGQFVRSMWVYQKLVWMRTVFWLKDYTSY</sequence>
<protein>
    <submittedName>
        <fullName evidence="4">Uncharacterized protein LOC132799665</fullName>
    </submittedName>
</protein>
<accession>A0ABM3ZUG0</accession>
<dbReference type="PANTHER" id="PTHR33116:SF86">
    <property type="entry name" value="REVERSE TRANSCRIPTASE DOMAIN-CONTAINING PROTEIN"/>
    <property type="match status" value="1"/>
</dbReference>
<dbReference type="Pfam" id="PF00078">
    <property type="entry name" value="RVT_1"/>
    <property type="match status" value="1"/>
</dbReference>
<dbReference type="InterPro" id="IPR000477">
    <property type="entry name" value="RT_dom"/>
</dbReference>
<dbReference type="InterPro" id="IPR002156">
    <property type="entry name" value="RNaseH_domain"/>
</dbReference>
<dbReference type="Proteomes" id="UP001652623">
    <property type="component" value="Chromosome 10"/>
</dbReference>